<evidence type="ECO:0000259" key="1">
    <source>
        <dbReference type="Pfam" id="PF18478"/>
    </source>
</evidence>
<evidence type="ECO:0000313" key="2">
    <source>
        <dbReference type="EMBL" id="RYC30668.1"/>
    </source>
</evidence>
<evidence type="ECO:0000313" key="3">
    <source>
        <dbReference type="Proteomes" id="UP000290759"/>
    </source>
</evidence>
<dbReference type="RefSeq" id="WP_129228207.1">
    <property type="nucleotide sequence ID" value="NZ_QYBB01000022.1"/>
</dbReference>
<reference evidence="2 3" key="1">
    <citation type="submission" date="2018-12" db="EMBL/GenBank/DDBJ databases">
        <authorList>
            <person name="Grouzdev D.S."/>
            <person name="Krutkina M.S."/>
        </authorList>
    </citation>
    <scope>NUCLEOTIDE SEQUENCE [LARGE SCALE GENOMIC DNA]</scope>
    <source>
        <strain evidence="2 3">RmlP026</strain>
    </source>
</reference>
<dbReference type="AlphaFoldDB" id="A0A4Q2U4E5"/>
<name>A0A4Q2U4E5_9HYPH</name>
<feature type="domain" description="VapC45 PIN like" evidence="1">
    <location>
        <begin position="1"/>
        <end position="86"/>
    </location>
</feature>
<sequence length="136" mass="14524">MNVVFDHGTPPRLAATLDGHLSPSGGRAVHVGDLPCGRHPSDIAWIEHLRGTGLAWTLVTGDLRLQRVPIRRFAFRQAGLGGILLAGAFQALEVDAQASLLLRRWPDVEALVGPAAPPFLFELPGGRSSPLRALSL</sequence>
<comment type="caution">
    <text evidence="2">The sequence shown here is derived from an EMBL/GenBank/DDBJ whole genome shotgun (WGS) entry which is preliminary data.</text>
</comment>
<dbReference type="Proteomes" id="UP000290759">
    <property type="component" value="Unassembled WGS sequence"/>
</dbReference>
<proteinExistence type="predicted"/>
<dbReference type="Pfam" id="PF18478">
    <property type="entry name" value="PIN_10"/>
    <property type="match status" value="1"/>
</dbReference>
<dbReference type="EMBL" id="QYBB01000022">
    <property type="protein sequence ID" value="RYC30668.1"/>
    <property type="molecule type" value="Genomic_DNA"/>
</dbReference>
<protein>
    <recommendedName>
        <fullName evidence="1">VapC45 PIN like domain-containing protein</fullName>
    </recommendedName>
</protein>
<dbReference type="InterPro" id="IPR041375">
    <property type="entry name" value="VapC45_PIN-like"/>
</dbReference>
<keyword evidence="3" id="KW-1185">Reference proteome</keyword>
<dbReference type="OrthoDB" id="839282at2"/>
<organism evidence="2 3">
    <name type="scientific">Lichenibacterium minor</name>
    <dbReference type="NCBI Taxonomy" id="2316528"/>
    <lineage>
        <taxon>Bacteria</taxon>
        <taxon>Pseudomonadati</taxon>
        <taxon>Pseudomonadota</taxon>
        <taxon>Alphaproteobacteria</taxon>
        <taxon>Hyphomicrobiales</taxon>
        <taxon>Lichenihabitantaceae</taxon>
        <taxon>Lichenibacterium</taxon>
    </lineage>
</organism>
<accession>A0A4Q2U4E5</accession>
<reference evidence="2 3" key="2">
    <citation type="submission" date="2019-02" db="EMBL/GenBank/DDBJ databases">
        <title>'Lichenibacterium ramalinii' gen. nov. sp. nov., 'Lichenibacterium minor' gen. nov. sp. nov.</title>
        <authorList>
            <person name="Pankratov T."/>
        </authorList>
    </citation>
    <scope>NUCLEOTIDE SEQUENCE [LARGE SCALE GENOMIC DNA]</scope>
    <source>
        <strain evidence="2 3">RmlP026</strain>
    </source>
</reference>
<gene>
    <name evidence="2" type="ORF">D3273_17630</name>
</gene>